<evidence type="ECO:0000256" key="1">
    <source>
        <dbReference type="SAM" id="MobiDB-lite"/>
    </source>
</evidence>
<evidence type="ECO:0000313" key="4">
    <source>
        <dbReference type="Proteomes" id="UP000479710"/>
    </source>
</evidence>
<dbReference type="EMBL" id="SPHZ02000011">
    <property type="protein sequence ID" value="KAF0893519.1"/>
    <property type="molecule type" value="Genomic_DNA"/>
</dbReference>
<organism evidence="3 4">
    <name type="scientific">Oryza meyeriana var. granulata</name>
    <dbReference type="NCBI Taxonomy" id="110450"/>
    <lineage>
        <taxon>Eukaryota</taxon>
        <taxon>Viridiplantae</taxon>
        <taxon>Streptophyta</taxon>
        <taxon>Embryophyta</taxon>
        <taxon>Tracheophyta</taxon>
        <taxon>Spermatophyta</taxon>
        <taxon>Magnoliopsida</taxon>
        <taxon>Liliopsida</taxon>
        <taxon>Poales</taxon>
        <taxon>Poaceae</taxon>
        <taxon>BOP clade</taxon>
        <taxon>Oryzoideae</taxon>
        <taxon>Oryzeae</taxon>
        <taxon>Oryzinae</taxon>
        <taxon>Oryza</taxon>
        <taxon>Oryza meyeriana</taxon>
    </lineage>
</organism>
<dbReference type="AlphaFoldDB" id="A0A6G1BZT8"/>
<keyword evidence="4" id="KW-1185">Reference proteome</keyword>
<evidence type="ECO:0000313" key="3">
    <source>
        <dbReference type="EMBL" id="KAF0893519.1"/>
    </source>
</evidence>
<proteinExistence type="predicted"/>
<gene>
    <name evidence="2" type="ORF">E2562_026113</name>
    <name evidence="3" type="ORF">E2562_026114</name>
</gene>
<comment type="caution">
    <text evidence="3">The sequence shown here is derived from an EMBL/GenBank/DDBJ whole genome shotgun (WGS) entry which is preliminary data.</text>
</comment>
<protein>
    <submittedName>
        <fullName evidence="3">Uncharacterized protein</fullName>
    </submittedName>
</protein>
<evidence type="ECO:0000313" key="2">
    <source>
        <dbReference type="EMBL" id="KAF0893518.1"/>
    </source>
</evidence>
<accession>A0A6G1BZT8</accession>
<dbReference type="Proteomes" id="UP000479710">
    <property type="component" value="Unassembled WGS sequence"/>
</dbReference>
<reference evidence="3 4" key="1">
    <citation type="submission" date="2019-11" db="EMBL/GenBank/DDBJ databases">
        <title>Whole genome sequence of Oryza granulata.</title>
        <authorList>
            <person name="Li W."/>
        </authorList>
    </citation>
    <scope>NUCLEOTIDE SEQUENCE [LARGE SCALE GENOMIC DNA]</scope>
    <source>
        <strain evidence="4">cv. Menghai</strain>
        <tissue evidence="3">Leaf</tissue>
    </source>
</reference>
<sequence length="137" mass="14332">MANATRVSSTRHDKDGKDGGGCSWRHRCPRHGCRGSTIRGGGDASSRGVSDAATTWSYMVWHSCHGSERMAKAEEMGRGVLCRGWPRRHHLGVVGDGNETGRSLGWCAGVVQSSAGSHSGSAFRQAAGGPARLAQGG</sequence>
<feature type="region of interest" description="Disordered" evidence="1">
    <location>
        <begin position="118"/>
        <end position="137"/>
    </location>
</feature>
<name>A0A6G1BZT8_9ORYZ</name>
<dbReference type="EMBL" id="SPHZ02000011">
    <property type="protein sequence ID" value="KAF0893518.1"/>
    <property type="molecule type" value="Genomic_DNA"/>
</dbReference>
<feature type="region of interest" description="Disordered" evidence="1">
    <location>
        <begin position="1"/>
        <end position="21"/>
    </location>
</feature>